<dbReference type="PANTHER" id="PTHR43698">
    <property type="entry name" value="RIBD C-TERMINAL DOMAIN CONTAINING PROTEIN"/>
    <property type="match status" value="1"/>
</dbReference>
<gene>
    <name evidence="2" type="ORF">JOF48_000761</name>
</gene>
<dbReference type="InterPro" id="IPR011051">
    <property type="entry name" value="RmlC_Cupin_sf"/>
</dbReference>
<dbReference type="Pfam" id="PF07883">
    <property type="entry name" value="Cupin_2"/>
    <property type="match status" value="1"/>
</dbReference>
<evidence type="ECO:0000313" key="3">
    <source>
        <dbReference type="Proteomes" id="UP000711614"/>
    </source>
</evidence>
<protein>
    <submittedName>
        <fullName evidence="2">Quercetin dioxygenase-like cupin family protein</fullName>
    </submittedName>
</protein>
<proteinExistence type="predicted"/>
<dbReference type="RefSeq" id="WP_209677456.1">
    <property type="nucleotide sequence ID" value="NZ_JAGIOI010000001.1"/>
</dbReference>
<dbReference type="PANTHER" id="PTHR43698:SF1">
    <property type="entry name" value="BLL4564 PROTEIN"/>
    <property type="match status" value="1"/>
</dbReference>
<dbReference type="InterPro" id="IPR014710">
    <property type="entry name" value="RmlC-like_jellyroll"/>
</dbReference>
<dbReference type="SUPFAM" id="SSF51182">
    <property type="entry name" value="RmlC-like cupins"/>
    <property type="match status" value="1"/>
</dbReference>
<name>A0ABS4YT48_9MICC</name>
<comment type="caution">
    <text evidence="2">The sequence shown here is derived from an EMBL/GenBank/DDBJ whole genome shotgun (WGS) entry which is preliminary data.</text>
</comment>
<reference evidence="2 3" key="1">
    <citation type="submission" date="2021-03" db="EMBL/GenBank/DDBJ databases">
        <title>Sequencing the genomes of 1000 actinobacteria strains.</title>
        <authorList>
            <person name="Klenk H.-P."/>
        </authorList>
    </citation>
    <scope>NUCLEOTIDE SEQUENCE [LARGE SCALE GENOMIC DNA]</scope>
    <source>
        <strain evidence="2 3">DSM 16005</strain>
    </source>
</reference>
<evidence type="ECO:0000313" key="2">
    <source>
        <dbReference type="EMBL" id="MBP2411962.1"/>
    </source>
</evidence>
<keyword evidence="3" id="KW-1185">Reference proteome</keyword>
<accession>A0ABS4YT48</accession>
<dbReference type="EMBL" id="JAGIOI010000001">
    <property type="protein sequence ID" value="MBP2411962.1"/>
    <property type="molecule type" value="Genomic_DNA"/>
</dbReference>
<feature type="domain" description="Cupin type-2" evidence="1">
    <location>
        <begin position="39"/>
        <end position="97"/>
    </location>
</feature>
<evidence type="ECO:0000259" key="1">
    <source>
        <dbReference type="Pfam" id="PF07883"/>
    </source>
</evidence>
<sequence>MEITAPQPTGKGPAEHFTGDVWVDPVPAGSAPSRAQAAMVRFSPGAHTFWHRHALGQTIHVVAGTALVGARDGRICEARPGDTVNCPGGEDHWHGATPESFMQHLVVSDTGDGSVPSVVWLEPVTDSQYSGPRTP</sequence>
<dbReference type="InterPro" id="IPR047263">
    <property type="entry name" value="HNL-like_cupin"/>
</dbReference>
<dbReference type="Proteomes" id="UP000711614">
    <property type="component" value="Unassembled WGS sequence"/>
</dbReference>
<dbReference type="Gene3D" id="2.60.120.10">
    <property type="entry name" value="Jelly Rolls"/>
    <property type="match status" value="1"/>
</dbReference>
<dbReference type="InterPro" id="IPR013096">
    <property type="entry name" value="Cupin_2"/>
</dbReference>
<organism evidence="2 3">
    <name type="scientific">Arthrobacter stackebrandtii</name>
    <dbReference type="NCBI Taxonomy" id="272161"/>
    <lineage>
        <taxon>Bacteria</taxon>
        <taxon>Bacillati</taxon>
        <taxon>Actinomycetota</taxon>
        <taxon>Actinomycetes</taxon>
        <taxon>Micrococcales</taxon>
        <taxon>Micrococcaceae</taxon>
        <taxon>Arthrobacter</taxon>
    </lineage>
</organism>
<dbReference type="CDD" id="cd02233">
    <property type="entry name" value="cupin_HNL-like"/>
    <property type="match status" value="1"/>
</dbReference>